<feature type="region of interest" description="Disordered" evidence="1">
    <location>
        <begin position="449"/>
        <end position="520"/>
    </location>
</feature>
<evidence type="ECO:0000313" key="4">
    <source>
        <dbReference type="EMBL" id="KAG8223186.1"/>
    </source>
</evidence>
<sequence>MGKLLPMLLLYVVCRAGFGDGTAATVLPGVRHLMGEPDFRSVTLRWECDRVFPAPHFGFRVNYCEMQVWGHDRCRLQDVNATSSNEVLMAPNSPVRMFFAQINGLRMSTNYSFEVWPIHINESDQDPISNDIKGNLSKRIVLETKGFSAKATLCLPQFSEVEVETGPYFGGRIAVEGADDKTQDNQATQDGSINLTNQEESELLHNERKGKKRKQRKGRCWIDGDPESPQTSYVLRIDHGVGQGESCGGGSSVSTINDTAVSAFVMVQESPSILTHSARRFLVLCSYQPGTLTVRAGIQLPSSGDKGQSFVEGYGYADDKGEGNSINEVRVPRILRQPHEKKYDGLILARARTAEKLSFKVPDISSMISNQISLHLLQLKTVENKKPAASAQLVLMLLLVVSGAVGFAVLAVWRFVIVGTKWRHGLLGEYDGNESICGPESVIDITSHEANSEVGSNSNNEITATNEESSKSDTASTAENKDEVIEKKENTEAEGESETRYEDNDNFILKIPVSPNQSDV</sequence>
<gene>
    <name evidence="4" type="ORF">J437_LFUL000352</name>
</gene>
<feature type="transmembrane region" description="Helical" evidence="2">
    <location>
        <begin position="393"/>
        <end position="416"/>
    </location>
</feature>
<keyword evidence="5" id="KW-1185">Reference proteome</keyword>
<dbReference type="AlphaFoldDB" id="A0A8K0JV17"/>
<protein>
    <recommendedName>
        <fullName evidence="6">Fibronectin type-III domain-containing protein</fullName>
    </recommendedName>
</protein>
<evidence type="ECO:0000256" key="1">
    <source>
        <dbReference type="SAM" id="MobiDB-lite"/>
    </source>
</evidence>
<feature type="compositionally biased region" description="Basic and acidic residues" evidence="1">
    <location>
        <begin position="479"/>
        <end position="503"/>
    </location>
</feature>
<reference evidence="4" key="2">
    <citation type="submission" date="2017-10" db="EMBL/GenBank/DDBJ databases">
        <title>Ladona fulva Genome sequencing and assembly.</title>
        <authorList>
            <person name="Murali S."/>
            <person name="Richards S."/>
            <person name="Bandaranaike D."/>
            <person name="Bellair M."/>
            <person name="Blankenburg K."/>
            <person name="Chao H."/>
            <person name="Dinh H."/>
            <person name="Doddapaneni H."/>
            <person name="Dugan-Rocha S."/>
            <person name="Elkadiri S."/>
            <person name="Gnanaolivu R."/>
            <person name="Hernandez B."/>
            <person name="Skinner E."/>
            <person name="Javaid M."/>
            <person name="Lee S."/>
            <person name="Li M."/>
            <person name="Ming W."/>
            <person name="Munidasa M."/>
            <person name="Muniz J."/>
            <person name="Nguyen L."/>
            <person name="Hughes D."/>
            <person name="Osuji N."/>
            <person name="Pu L.-L."/>
            <person name="Puazo M."/>
            <person name="Qu C."/>
            <person name="Quiroz J."/>
            <person name="Raj R."/>
            <person name="Weissenberger G."/>
            <person name="Xin Y."/>
            <person name="Zou X."/>
            <person name="Han Y."/>
            <person name="Worley K."/>
            <person name="Muzny D."/>
            <person name="Gibbs R."/>
        </authorList>
    </citation>
    <scope>NUCLEOTIDE SEQUENCE</scope>
    <source>
        <strain evidence="4">Sampled in the wild</strain>
    </source>
</reference>
<accession>A0A8K0JV17</accession>
<keyword evidence="3" id="KW-0732">Signal</keyword>
<dbReference type="EMBL" id="KZ308154">
    <property type="protein sequence ID" value="KAG8223186.1"/>
    <property type="molecule type" value="Genomic_DNA"/>
</dbReference>
<feature type="region of interest" description="Disordered" evidence="1">
    <location>
        <begin position="177"/>
        <end position="225"/>
    </location>
</feature>
<feature type="signal peptide" evidence="3">
    <location>
        <begin position="1"/>
        <end position="23"/>
    </location>
</feature>
<reference evidence="4" key="1">
    <citation type="submission" date="2013-04" db="EMBL/GenBank/DDBJ databases">
        <authorList>
            <person name="Qu J."/>
            <person name="Murali S.C."/>
            <person name="Bandaranaike D."/>
            <person name="Bellair M."/>
            <person name="Blankenburg K."/>
            <person name="Chao H."/>
            <person name="Dinh H."/>
            <person name="Doddapaneni H."/>
            <person name="Downs B."/>
            <person name="Dugan-Rocha S."/>
            <person name="Elkadiri S."/>
            <person name="Gnanaolivu R.D."/>
            <person name="Hernandez B."/>
            <person name="Javaid M."/>
            <person name="Jayaseelan J.C."/>
            <person name="Lee S."/>
            <person name="Li M."/>
            <person name="Ming W."/>
            <person name="Munidasa M."/>
            <person name="Muniz J."/>
            <person name="Nguyen L."/>
            <person name="Ongeri F."/>
            <person name="Osuji N."/>
            <person name="Pu L.-L."/>
            <person name="Puazo M."/>
            <person name="Qu C."/>
            <person name="Quiroz J."/>
            <person name="Raj R."/>
            <person name="Weissenberger G."/>
            <person name="Xin Y."/>
            <person name="Zou X."/>
            <person name="Han Y."/>
            <person name="Richards S."/>
            <person name="Worley K."/>
            <person name="Muzny D."/>
            <person name="Gibbs R."/>
        </authorList>
    </citation>
    <scope>NUCLEOTIDE SEQUENCE</scope>
    <source>
        <strain evidence="4">Sampled in the wild</strain>
    </source>
</reference>
<organism evidence="4 5">
    <name type="scientific">Ladona fulva</name>
    <name type="common">Scarce chaser dragonfly</name>
    <name type="synonym">Libellula fulva</name>
    <dbReference type="NCBI Taxonomy" id="123851"/>
    <lineage>
        <taxon>Eukaryota</taxon>
        <taxon>Metazoa</taxon>
        <taxon>Ecdysozoa</taxon>
        <taxon>Arthropoda</taxon>
        <taxon>Hexapoda</taxon>
        <taxon>Insecta</taxon>
        <taxon>Pterygota</taxon>
        <taxon>Palaeoptera</taxon>
        <taxon>Odonata</taxon>
        <taxon>Epiprocta</taxon>
        <taxon>Anisoptera</taxon>
        <taxon>Libelluloidea</taxon>
        <taxon>Libellulidae</taxon>
        <taxon>Ladona</taxon>
    </lineage>
</organism>
<dbReference type="CDD" id="cd00063">
    <property type="entry name" value="FN3"/>
    <property type="match status" value="1"/>
</dbReference>
<keyword evidence="2" id="KW-1133">Transmembrane helix</keyword>
<comment type="caution">
    <text evidence="4">The sequence shown here is derived from an EMBL/GenBank/DDBJ whole genome shotgun (WGS) entry which is preliminary data.</text>
</comment>
<feature type="compositionally biased region" description="Polar residues" evidence="1">
    <location>
        <begin position="453"/>
        <end position="478"/>
    </location>
</feature>
<keyword evidence="2" id="KW-0812">Transmembrane</keyword>
<evidence type="ECO:0000313" key="5">
    <source>
        <dbReference type="Proteomes" id="UP000792457"/>
    </source>
</evidence>
<evidence type="ECO:0000256" key="2">
    <source>
        <dbReference type="SAM" id="Phobius"/>
    </source>
</evidence>
<proteinExistence type="predicted"/>
<feature type="chain" id="PRO_5035455538" description="Fibronectin type-III domain-containing protein" evidence="3">
    <location>
        <begin position="24"/>
        <end position="520"/>
    </location>
</feature>
<evidence type="ECO:0000256" key="3">
    <source>
        <dbReference type="SAM" id="SignalP"/>
    </source>
</evidence>
<dbReference type="OrthoDB" id="6368363at2759"/>
<evidence type="ECO:0008006" key="6">
    <source>
        <dbReference type="Google" id="ProtNLM"/>
    </source>
</evidence>
<feature type="compositionally biased region" description="Basic residues" evidence="1">
    <location>
        <begin position="208"/>
        <end position="219"/>
    </location>
</feature>
<feature type="compositionally biased region" description="Polar residues" evidence="1">
    <location>
        <begin position="184"/>
        <end position="198"/>
    </location>
</feature>
<name>A0A8K0JV17_LADFU</name>
<dbReference type="Proteomes" id="UP000792457">
    <property type="component" value="Unassembled WGS sequence"/>
</dbReference>
<dbReference type="InterPro" id="IPR003961">
    <property type="entry name" value="FN3_dom"/>
</dbReference>
<keyword evidence="2" id="KW-0472">Membrane</keyword>